<protein>
    <submittedName>
        <fullName evidence="2">Uncharacterized protein</fullName>
    </submittedName>
</protein>
<proteinExistence type="predicted"/>
<keyword evidence="3" id="KW-1185">Reference proteome</keyword>
<comment type="caution">
    <text evidence="2">The sequence shown here is derived from an EMBL/GenBank/DDBJ whole genome shotgun (WGS) entry which is preliminary data.</text>
</comment>
<feature type="region of interest" description="Disordered" evidence="1">
    <location>
        <begin position="1"/>
        <end position="22"/>
    </location>
</feature>
<organism evidence="2 3">
    <name type="scientific">Chara braunii</name>
    <name type="common">Braun's stonewort</name>
    <dbReference type="NCBI Taxonomy" id="69332"/>
    <lineage>
        <taxon>Eukaryota</taxon>
        <taxon>Viridiplantae</taxon>
        <taxon>Streptophyta</taxon>
        <taxon>Charophyceae</taxon>
        <taxon>Charales</taxon>
        <taxon>Characeae</taxon>
        <taxon>Chara</taxon>
    </lineage>
</organism>
<dbReference type="Proteomes" id="UP000265515">
    <property type="component" value="Unassembled WGS sequence"/>
</dbReference>
<name>A0A388LMQ8_CHABU</name>
<evidence type="ECO:0000256" key="1">
    <source>
        <dbReference type="SAM" id="MobiDB-lite"/>
    </source>
</evidence>
<evidence type="ECO:0000313" key="2">
    <source>
        <dbReference type="EMBL" id="GBG83482.1"/>
    </source>
</evidence>
<dbReference type="Gramene" id="GBG83482">
    <property type="protein sequence ID" value="GBG83482"/>
    <property type="gene ID" value="CBR_g37194"/>
</dbReference>
<accession>A0A388LMQ8</accession>
<evidence type="ECO:0000313" key="3">
    <source>
        <dbReference type="Proteomes" id="UP000265515"/>
    </source>
</evidence>
<dbReference type="EMBL" id="BFEA01000440">
    <property type="protein sequence ID" value="GBG83482.1"/>
    <property type="molecule type" value="Genomic_DNA"/>
</dbReference>
<reference evidence="2 3" key="1">
    <citation type="journal article" date="2018" name="Cell">
        <title>The Chara Genome: Secondary Complexity and Implications for Plant Terrestrialization.</title>
        <authorList>
            <person name="Nishiyama T."/>
            <person name="Sakayama H."/>
            <person name="Vries J.D."/>
            <person name="Buschmann H."/>
            <person name="Saint-Marcoux D."/>
            <person name="Ullrich K.K."/>
            <person name="Haas F.B."/>
            <person name="Vanderstraeten L."/>
            <person name="Becker D."/>
            <person name="Lang D."/>
            <person name="Vosolsobe S."/>
            <person name="Rombauts S."/>
            <person name="Wilhelmsson P.K.I."/>
            <person name="Janitza P."/>
            <person name="Kern R."/>
            <person name="Heyl A."/>
            <person name="Rumpler F."/>
            <person name="Villalobos L.I.A.C."/>
            <person name="Clay J.M."/>
            <person name="Skokan R."/>
            <person name="Toyoda A."/>
            <person name="Suzuki Y."/>
            <person name="Kagoshima H."/>
            <person name="Schijlen E."/>
            <person name="Tajeshwar N."/>
            <person name="Catarino B."/>
            <person name="Hetherington A.J."/>
            <person name="Saltykova A."/>
            <person name="Bonnot C."/>
            <person name="Breuninger H."/>
            <person name="Symeonidi A."/>
            <person name="Radhakrishnan G.V."/>
            <person name="Van Nieuwerburgh F."/>
            <person name="Deforce D."/>
            <person name="Chang C."/>
            <person name="Karol K.G."/>
            <person name="Hedrich R."/>
            <person name="Ulvskov P."/>
            <person name="Glockner G."/>
            <person name="Delwiche C.F."/>
            <person name="Petrasek J."/>
            <person name="Van de Peer Y."/>
            <person name="Friml J."/>
            <person name="Beilby M."/>
            <person name="Dolan L."/>
            <person name="Kohara Y."/>
            <person name="Sugano S."/>
            <person name="Fujiyama A."/>
            <person name="Delaux P.-M."/>
            <person name="Quint M."/>
            <person name="TheiBen G."/>
            <person name="Hagemann M."/>
            <person name="Harholt J."/>
            <person name="Dunand C."/>
            <person name="Zachgo S."/>
            <person name="Langdale J."/>
            <person name="Maumus F."/>
            <person name="Straeten D.V.D."/>
            <person name="Gould S.B."/>
            <person name="Rensing S.A."/>
        </authorList>
    </citation>
    <scope>NUCLEOTIDE SEQUENCE [LARGE SCALE GENOMIC DNA]</scope>
    <source>
        <strain evidence="2 3">S276</strain>
    </source>
</reference>
<gene>
    <name evidence="2" type="ORF">CBR_g37194</name>
</gene>
<dbReference type="AlphaFoldDB" id="A0A388LMQ8"/>
<sequence length="286" mass="30725">MCEPVNGSRSTRRLTKQRREEKRPTVIIMKPAVTIAALLAIGLVLLAVYPPTVSGGWLACVLRCDADDHEGHLKVDVRRPTERKDVDSAYYRAVGTGHVGGSRMTSTKVHQKVRADDVEAPSVERDAEAYNERAVHTRYLWSRGNGRTAAADADPFGSAIRARPCGRVRGCYIGHRESRVLQVVLDGLAKVEVVAMVTLWRQRGTSVLLTILERAEAAREGAALLRGTAGATAERGTALGSVVRRGGGVARALRPGGGGGVKMGSHLSMVPGGLVSLWGRWELVPP</sequence>